<accession>A0A6A6XFK0</accession>
<feature type="compositionally biased region" description="Low complexity" evidence="1">
    <location>
        <begin position="73"/>
        <end position="94"/>
    </location>
</feature>
<dbReference type="AlphaFoldDB" id="A0A6A6XFK0"/>
<evidence type="ECO:0000256" key="1">
    <source>
        <dbReference type="SAM" id="MobiDB-lite"/>
    </source>
</evidence>
<keyword evidence="4" id="KW-1185">Reference proteome</keyword>
<evidence type="ECO:0000313" key="3">
    <source>
        <dbReference type="EMBL" id="KAF2795212.1"/>
    </source>
</evidence>
<feature type="region of interest" description="Disordered" evidence="1">
    <location>
        <begin position="57"/>
        <end position="102"/>
    </location>
</feature>
<feature type="domain" description="DUF3669" evidence="2">
    <location>
        <begin position="278"/>
        <end position="342"/>
    </location>
</feature>
<sequence>MENTPWNKVLRRTLSLHSAISTTPSFAERAERAKLVDGTRLRVIGRGNCGTVFEVPGTHTRRARTKGPSRTMRISPTRPARPSSRPRPGSKPSSPMFPSPGSPKVYGWVPCAEMDTWWEKNHARFPEQDNERGFLFQVQRILPLPEDSRTALVRNYFPTQAQTSALEDPENKACLVRPYLGKRRSKRELDNPQDTLRNYPLYMDQLEDMGADIFQFAKEMAIGLAIVHWQAGLDGMDMEFAIGSATMDTDLPAVVPRFKRVKPFCVPAGDFKRRQTHLWMLDFDRAQKLDFERWKVARKHMVTAVTENDPYFPDPSATSSMDRDTWKKFEEAHVTASEHILKLRNLP</sequence>
<reference evidence="3" key="1">
    <citation type="journal article" date="2020" name="Stud. Mycol.">
        <title>101 Dothideomycetes genomes: a test case for predicting lifestyles and emergence of pathogens.</title>
        <authorList>
            <person name="Haridas S."/>
            <person name="Albert R."/>
            <person name="Binder M."/>
            <person name="Bloem J."/>
            <person name="Labutti K."/>
            <person name="Salamov A."/>
            <person name="Andreopoulos B."/>
            <person name="Baker S."/>
            <person name="Barry K."/>
            <person name="Bills G."/>
            <person name="Bluhm B."/>
            <person name="Cannon C."/>
            <person name="Castanera R."/>
            <person name="Culley D."/>
            <person name="Daum C."/>
            <person name="Ezra D."/>
            <person name="Gonzalez J."/>
            <person name="Henrissat B."/>
            <person name="Kuo A."/>
            <person name="Liang C."/>
            <person name="Lipzen A."/>
            <person name="Lutzoni F."/>
            <person name="Magnuson J."/>
            <person name="Mondo S."/>
            <person name="Nolan M."/>
            <person name="Ohm R."/>
            <person name="Pangilinan J."/>
            <person name="Park H.-J."/>
            <person name="Ramirez L."/>
            <person name="Alfaro M."/>
            <person name="Sun H."/>
            <person name="Tritt A."/>
            <person name="Yoshinaga Y."/>
            <person name="Zwiers L.-H."/>
            <person name="Turgeon B."/>
            <person name="Goodwin S."/>
            <person name="Spatafora J."/>
            <person name="Crous P."/>
            <person name="Grigoriev I."/>
        </authorList>
    </citation>
    <scope>NUCLEOTIDE SEQUENCE</scope>
    <source>
        <strain evidence="3">CBS 109.77</strain>
    </source>
</reference>
<proteinExistence type="predicted"/>
<name>A0A6A6XFK0_9PLEO</name>
<gene>
    <name evidence="3" type="ORF">K505DRAFT_382707</name>
</gene>
<dbReference type="Proteomes" id="UP000799757">
    <property type="component" value="Unassembled WGS sequence"/>
</dbReference>
<dbReference type="EMBL" id="MU001866">
    <property type="protein sequence ID" value="KAF2795212.1"/>
    <property type="molecule type" value="Genomic_DNA"/>
</dbReference>
<evidence type="ECO:0000259" key="2">
    <source>
        <dbReference type="Pfam" id="PF12417"/>
    </source>
</evidence>
<dbReference type="Pfam" id="PF12417">
    <property type="entry name" value="DUF3669"/>
    <property type="match status" value="1"/>
</dbReference>
<dbReference type="PANTHER" id="PTHR40780">
    <property type="entry name" value="DUF3669 DOMAIN-CONTAINING PROTEIN"/>
    <property type="match status" value="1"/>
</dbReference>
<evidence type="ECO:0000313" key="4">
    <source>
        <dbReference type="Proteomes" id="UP000799757"/>
    </source>
</evidence>
<dbReference type="OrthoDB" id="2993351at2759"/>
<dbReference type="InterPro" id="IPR022137">
    <property type="entry name" value="Znf_prot_DUF3669"/>
</dbReference>
<protein>
    <recommendedName>
        <fullName evidence="2">DUF3669 domain-containing protein</fullName>
    </recommendedName>
</protein>
<dbReference type="PANTHER" id="PTHR40780:SF2">
    <property type="entry name" value="DUF3669 DOMAIN-CONTAINING PROTEIN"/>
    <property type="match status" value="1"/>
</dbReference>
<organism evidence="3 4">
    <name type="scientific">Melanomma pulvis-pyrius CBS 109.77</name>
    <dbReference type="NCBI Taxonomy" id="1314802"/>
    <lineage>
        <taxon>Eukaryota</taxon>
        <taxon>Fungi</taxon>
        <taxon>Dikarya</taxon>
        <taxon>Ascomycota</taxon>
        <taxon>Pezizomycotina</taxon>
        <taxon>Dothideomycetes</taxon>
        <taxon>Pleosporomycetidae</taxon>
        <taxon>Pleosporales</taxon>
        <taxon>Melanommataceae</taxon>
        <taxon>Melanomma</taxon>
    </lineage>
</organism>